<organism evidence="2 3">
    <name type="scientific">Phialemonium thermophilum</name>
    <dbReference type="NCBI Taxonomy" id="223376"/>
    <lineage>
        <taxon>Eukaryota</taxon>
        <taxon>Fungi</taxon>
        <taxon>Dikarya</taxon>
        <taxon>Ascomycota</taxon>
        <taxon>Pezizomycotina</taxon>
        <taxon>Sordariomycetes</taxon>
        <taxon>Sordariomycetidae</taxon>
        <taxon>Cephalothecales</taxon>
        <taxon>Cephalothecaceae</taxon>
        <taxon>Phialemonium</taxon>
    </lineage>
</organism>
<dbReference type="Proteomes" id="UP001586593">
    <property type="component" value="Unassembled WGS sequence"/>
</dbReference>
<protein>
    <submittedName>
        <fullName evidence="2">Uncharacterized protein</fullName>
    </submittedName>
</protein>
<gene>
    <name evidence="2" type="ORF">VTK73DRAFT_4561</name>
</gene>
<keyword evidence="1" id="KW-0732">Signal</keyword>
<evidence type="ECO:0000313" key="2">
    <source>
        <dbReference type="EMBL" id="KAL1866658.1"/>
    </source>
</evidence>
<feature type="chain" id="PRO_5046424798" evidence="1">
    <location>
        <begin position="19"/>
        <end position="423"/>
    </location>
</feature>
<sequence>MRFPVVASLATIWTTSRASPSTACSSDACLEVIAAVEPRVSALQDCVSVLRPTAIQSTSAMTAVAMSSASPDRNQPDATTLLAHMPNIPSWDDHMRELKDRHLDPVLHETGKSPSSTAAAVPAYASPCSSLEAYVSACSCLEPANVIYPTATRPASGPILPHNVVDLDVRSAKPGWQASHSSYGRAKIDAAGTHFSLSNATSRPSNTSDIPVIDTTCGRTTPHFQMQVSQPGGGLLDGWFARLSGSGVVFVPSNGEGKGPTRFSIEPTGHLCAVGRSGEHGNALVAAVNIPGRRWRQNVTVSSPISATPSARPSWRFPSLSFLSRRSSNSSLGFNSTNPLNGTNGTLVGTSAIWMLDGAVIRALGGEYEPVRCYRGGSGELSCEAGQMRNWFGCGLVLEMSSKGGAMVTADGLDCSAIGVEAI</sequence>
<evidence type="ECO:0000256" key="1">
    <source>
        <dbReference type="SAM" id="SignalP"/>
    </source>
</evidence>
<accession>A0ABR3WSK5</accession>
<name>A0ABR3WSK5_9PEZI</name>
<proteinExistence type="predicted"/>
<evidence type="ECO:0000313" key="3">
    <source>
        <dbReference type="Proteomes" id="UP001586593"/>
    </source>
</evidence>
<feature type="signal peptide" evidence="1">
    <location>
        <begin position="1"/>
        <end position="18"/>
    </location>
</feature>
<comment type="caution">
    <text evidence="2">The sequence shown here is derived from an EMBL/GenBank/DDBJ whole genome shotgun (WGS) entry which is preliminary data.</text>
</comment>
<dbReference type="EMBL" id="JAZHXJ010000259">
    <property type="protein sequence ID" value="KAL1866658.1"/>
    <property type="molecule type" value="Genomic_DNA"/>
</dbReference>
<keyword evidence="3" id="KW-1185">Reference proteome</keyword>
<reference evidence="2 3" key="1">
    <citation type="journal article" date="2024" name="Commun. Biol.">
        <title>Comparative genomic analysis of thermophilic fungi reveals convergent evolutionary adaptations and gene losses.</title>
        <authorList>
            <person name="Steindorff A.S."/>
            <person name="Aguilar-Pontes M.V."/>
            <person name="Robinson A.J."/>
            <person name="Andreopoulos B."/>
            <person name="LaButti K."/>
            <person name="Kuo A."/>
            <person name="Mondo S."/>
            <person name="Riley R."/>
            <person name="Otillar R."/>
            <person name="Haridas S."/>
            <person name="Lipzen A."/>
            <person name="Grimwood J."/>
            <person name="Schmutz J."/>
            <person name="Clum A."/>
            <person name="Reid I.D."/>
            <person name="Moisan M.C."/>
            <person name="Butler G."/>
            <person name="Nguyen T.T.M."/>
            <person name="Dewar K."/>
            <person name="Conant G."/>
            <person name="Drula E."/>
            <person name="Henrissat B."/>
            <person name="Hansel C."/>
            <person name="Singer S."/>
            <person name="Hutchinson M.I."/>
            <person name="de Vries R.P."/>
            <person name="Natvig D.O."/>
            <person name="Powell A.J."/>
            <person name="Tsang A."/>
            <person name="Grigoriev I.V."/>
        </authorList>
    </citation>
    <scope>NUCLEOTIDE SEQUENCE [LARGE SCALE GENOMIC DNA]</scope>
    <source>
        <strain evidence="2 3">ATCC 24622</strain>
    </source>
</reference>